<keyword evidence="2 5" id="KW-0812">Transmembrane</keyword>
<dbReference type="PANTHER" id="PTHR30371:SF0">
    <property type="entry name" value="SEC-INDEPENDENT PROTEIN TRANSLOCASE PROTEIN TATC, CHLOROPLASTIC-RELATED"/>
    <property type="match status" value="1"/>
</dbReference>
<dbReference type="GO" id="GO:0033281">
    <property type="term" value="C:TAT protein transport complex"/>
    <property type="evidence" value="ECO:0007669"/>
    <property type="project" value="UniProtKB-UniRule"/>
</dbReference>
<keyword evidence="4 5" id="KW-0472">Membrane</keyword>
<keyword evidence="5" id="KW-0813">Transport</keyword>
<dbReference type="PANTHER" id="PTHR30371">
    <property type="entry name" value="SEC-INDEPENDENT PROTEIN TRANSLOCASE PROTEIN TATC"/>
    <property type="match status" value="1"/>
</dbReference>
<dbReference type="HAMAP" id="MF_00902">
    <property type="entry name" value="TatC"/>
    <property type="match status" value="1"/>
</dbReference>
<dbReference type="AlphaFoldDB" id="A0A7J0BIL3"/>
<comment type="caution">
    <text evidence="5">Lacks conserved residue(s) required for the propagation of feature annotation.</text>
</comment>
<feature type="transmembrane region" description="Helical" evidence="5">
    <location>
        <begin position="332"/>
        <end position="351"/>
    </location>
</feature>
<evidence type="ECO:0000313" key="7">
    <source>
        <dbReference type="EMBL" id="GFM33506.1"/>
    </source>
</evidence>
<dbReference type="InterPro" id="IPR002033">
    <property type="entry name" value="TatC"/>
</dbReference>
<evidence type="ECO:0000256" key="2">
    <source>
        <dbReference type="ARBA" id="ARBA00022692"/>
    </source>
</evidence>
<keyword evidence="5" id="KW-0653">Protein transport</keyword>
<evidence type="ECO:0000313" key="8">
    <source>
        <dbReference type="Proteomes" id="UP000503840"/>
    </source>
</evidence>
<evidence type="ECO:0000256" key="6">
    <source>
        <dbReference type="SAM" id="MobiDB-lite"/>
    </source>
</evidence>
<feature type="compositionally biased region" description="Basic and acidic residues" evidence="6">
    <location>
        <begin position="1"/>
        <end position="12"/>
    </location>
</feature>
<accession>A0A7J0BIL3</accession>
<comment type="subcellular location">
    <subcellularLocation>
        <location evidence="5">Cell membrane</location>
        <topology evidence="5">Multi-pass membrane protein</topology>
    </subcellularLocation>
    <subcellularLocation>
        <location evidence="1">Membrane</location>
        <topology evidence="1">Multi-pass membrane protein</topology>
    </subcellularLocation>
</comment>
<feature type="transmembrane region" description="Helical" evidence="5">
    <location>
        <begin position="295"/>
        <end position="320"/>
    </location>
</feature>
<feature type="compositionally biased region" description="Acidic residues" evidence="6">
    <location>
        <begin position="384"/>
        <end position="403"/>
    </location>
</feature>
<dbReference type="EMBL" id="BLVO01000013">
    <property type="protein sequence ID" value="GFM33506.1"/>
    <property type="molecule type" value="Genomic_DNA"/>
</dbReference>
<feature type="region of interest" description="Disordered" evidence="6">
    <location>
        <begin position="379"/>
        <end position="403"/>
    </location>
</feature>
<dbReference type="Pfam" id="PF00902">
    <property type="entry name" value="TatC"/>
    <property type="match status" value="1"/>
</dbReference>
<comment type="caution">
    <text evidence="7">The sequence shown here is derived from an EMBL/GenBank/DDBJ whole genome shotgun (WGS) entry which is preliminary data.</text>
</comment>
<feature type="compositionally biased region" description="Acidic residues" evidence="6">
    <location>
        <begin position="123"/>
        <end position="146"/>
    </location>
</feature>
<comment type="similarity">
    <text evidence="5">Belongs to the TatC family.</text>
</comment>
<gene>
    <name evidence="5" type="primary">tatC</name>
    <name evidence="7" type="ORF">DSM101010T_18710</name>
</gene>
<sequence>MSDADNKPRNDDAAEDAAAKNGAEEAVVPKSAGDDAENAADAMASDVVPDAPASDVVPDAPASGDKQGDMPALSDSDTPDAGAADAAPAVSDSVPHPPPPFPFEESSSEGIDDPSLLPAVTDDTIDDTEEEDEEEDEEEEEEEEESPMTLVQHLDELRKRLKYIALAAIVGCLACYGFAEELFNLLVAPMVRFMPEQSSFIFTAPQEAFLTYLKVAALAGIFLTSPYIFYQVWAFIAPGLYEEERKYIVPVAVFSALFFVGGASFGYFVVFPAAFEFFMSFNNEHIQAMLKLDEYLSFSIKLLLAFGFVFEMPLFALVLSRIGILTADMMRKVRRFAVLGAFVVGAILTPPDVFSQLLMAGPLLVLYEVSIIVASVFGRKKEEPSEEDEAEEDEDDEEAAEAK</sequence>
<evidence type="ECO:0000256" key="4">
    <source>
        <dbReference type="ARBA" id="ARBA00023136"/>
    </source>
</evidence>
<feature type="transmembrane region" description="Helical" evidence="5">
    <location>
        <begin position="215"/>
        <end position="236"/>
    </location>
</feature>
<dbReference type="GO" id="GO:0043953">
    <property type="term" value="P:protein transport by the Tat complex"/>
    <property type="evidence" value="ECO:0007669"/>
    <property type="project" value="UniProtKB-UniRule"/>
</dbReference>
<dbReference type="Proteomes" id="UP000503840">
    <property type="component" value="Unassembled WGS sequence"/>
</dbReference>
<evidence type="ECO:0000256" key="5">
    <source>
        <dbReference type="HAMAP-Rule" id="MF_00902"/>
    </source>
</evidence>
<name>A0A7J0BIL3_9BACT</name>
<keyword evidence="5" id="KW-1003">Cell membrane</keyword>
<keyword evidence="5" id="KW-0811">Translocation</keyword>
<keyword evidence="8" id="KW-1185">Reference proteome</keyword>
<proteinExistence type="inferred from homology"/>
<feature type="compositionally biased region" description="Low complexity" evidence="6">
    <location>
        <begin position="44"/>
        <end position="63"/>
    </location>
</feature>
<dbReference type="RefSeq" id="WP_243452132.1">
    <property type="nucleotide sequence ID" value="NZ_BLVO01000013.1"/>
</dbReference>
<evidence type="ECO:0000256" key="1">
    <source>
        <dbReference type="ARBA" id="ARBA00004141"/>
    </source>
</evidence>
<feature type="transmembrane region" description="Helical" evidence="5">
    <location>
        <begin position="161"/>
        <end position="179"/>
    </location>
</feature>
<reference evidence="7 8" key="1">
    <citation type="submission" date="2020-05" db="EMBL/GenBank/DDBJ databases">
        <title>Draft genome sequence of Desulfovibrio sp. strain HN2T.</title>
        <authorList>
            <person name="Ueno A."/>
            <person name="Tamazawa S."/>
            <person name="Tamamura S."/>
            <person name="Murakami T."/>
            <person name="Kiyama T."/>
            <person name="Inomata H."/>
            <person name="Amano Y."/>
            <person name="Miyakawa K."/>
            <person name="Tamaki H."/>
            <person name="Naganuma T."/>
            <person name="Kaneko K."/>
        </authorList>
    </citation>
    <scope>NUCLEOTIDE SEQUENCE [LARGE SCALE GENOMIC DNA]</scope>
    <source>
        <strain evidence="7 8">HN2</strain>
    </source>
</reference>
<dbReference type="PRINTS" id="PR01840">
    <property type="entry name" value="TATCFAMILY"/>
</dbReference>
<dbReference type="GO" id="GO:0009977">
    <property type="term" value="F:proton motive force dependent protein transmembrane transporter activity"/>
    <property type="evidence" value="ECO:0007669"/>
    <property type="project" value="TreeGrafter"/>
</dbReference>
<comment type="function">
    <text evidence="5">Part of the twin-arginine translocation (Tat) system that transports large folded proteins containing a characteristic twin-arginine motif in their signal peptide across membranes.</text>
</comment>
<evidence type="ECO:0000256" key="3">
    <source>
        <dbReference type="ARBA" id="ARBA00022989"/>
    </source>
</evidence>
<dbReference type="NCBIfam" id="TIGR00945">
    <property type="entry name" value="tatC"/>
    <property type="match status" value="1"/>
</dbReference>
<keyword evidence="3 5" id="KW-1133">Transmembrane helix</keyword>
<comment type="subunit">
    <text evidence="5">Forms a complex with TatA.</text>
</comment>
<feature type="region of interest" description="Disordered" evidence="6">
    <location>
        <begin position="1"/>
        <end position="149"/>
    </location>
</feature>
<protein>
    <recommendedName>
        <fullName evidence="5">Sec-independent protein translocase protein TatC</fullName>
    </recommendedName>
</protein>
<dbReference type="GO" id="GO:0065002">
    <property type="term" value="P:intracellular protein transmembrane transport"/>
    <property type="evidence" value="ECO:0007669"/>
    <property type="project" value="TreeGrafter"/>
</dbReference>
<organism evidence="7 8">
    <name type="scientific">Desulfovibrio subterraneus</name>
    <dbReference type="NCBI Taxonomy" id="2718620"/>
    <lineage>
        <taxon>Bacteria</taxon>
        <taxon>Pseudomonadati</taxon>
        <taxon>Thermodesulfobacteriota</taxon>
        <taxon>Desulfovibrionia</taxon>
        <taxon>Desulfovibrionales</taxon>
        <taxon>Desulfovibrionaceae</taxon>
        <taxon>Desulfovibrio</taxon>
    </lineage>
</organism>
<feature type="transmembrane region" description="Helical" evidence="5">
    <location>
        <begin position="248"/>
        <end position="275"/>
    </location>
</feature>
<feature type="compositionally biased region" description="Low complexity" evidence="6">
    <location>
        <begin position="74"/>
        <end position="94"/>
    </location>
</feature>